<reference evidence="6" key="1">
    <citation type="submission" date="2020-10" db="EMBL/GenBank/DDBJ databases">
        <authorList>
            <person name="Gilroy R."/>
        </authorList>
    </citation>
    <scope>NUCLEOTIDE SEQUENCE</scope>
    <source>
        <strain evidence="6">21143</strain>
    </source>
</reference>
<dbReference type="PANTHER" id="PTHR11851:SF49">
    <property type="entry name" value="MITOCHONDRIAL-PROCESSING PEPTIDASE SUBUNIT ALPHA"/>
    <property type="match status" value="1"/>
</dbReference>
<protein>
    <submittedName>
        <fullName evidence="6">Insulinase family protein</fullName>
    </submittedName>
</protein>
<feature type="domain" description="Peptidase M16 C-terminal" evidence="5">
    <location>
        <begin position="173"/>
        <end position="341"/>
    </location>
</feature>
<dbReference type="InterPro" id="IPR001431">
    <property type="entry name" value="Pept_M16_Zn_BS"/>
</dbReference>
<evidence type="ECO:0000256" key="3">
    <source>
        <dbReference type="RuleBase" id="RU004447"/>
    </source>
</evidence>
<comment type="cofactor">
    <cofactor evidence="1">
        <name>Zn(2+)</name>
        <dbReference type="ChEBI" id="CHEBI:29105"/>
    </cofactor>
</comment>
<dbReference type="EMBL" id="DVKT01000001">
    <property type="protein sequence ID" value="HIT38451.1"/>
    <property type="molecule type" value="Genomic_DNA"/>
</dbReference>
<feature type="domain" description="Peptidase M16 N-terminal" evidence="4">
    <location>
        <begin position="21"/>
        <end position="160"/>
    </location>
</feature>
<evidence type="ECO:0000256" key="1">
    <source>
        <dbReference type="ARBA" id="ARBA00001947"/>
    </source>
</evidence>
<dbReference type="PANTHER" id="PTHR11851">
    <property type="entry name" value="METALLOPROTEASE"/>
    <property type="match status" value="1"/>
</dbReference>
<dbReference type="AlphaFoldDB" id="A0A9D1GCR0"/>
<evidence type="ECO:0000259" key="5">
    <source>
        <dbReference type="Pfam" id="PF05193"/>
    </source>
</evidence>
<sequence length="407" mass="46167">MTDYSTYTLPNGLRMIYQFVPSKVSYAGFAVNTGSRDEEKGEEGLAHFVEHLLFKGTLRRKSWHILNRMENVGGELNAYTAKEETVIYSIFLSEHFSRAVDLMSDLILHSQFPEAEVERETEVILDEINSYRDTPSELIYDEFENFLFGRHALGHNILGDRDTLLSFKSGDGRRFMNRHYTPSGMVFFYRGELPFRRVVSVLSRYMGEASGGEVALRRTPPGEYEPFNRRVSLDTHQAHVLVGNRAYDMFDGRRTALFLLNNLLGGPGMNSRLNIALREKTGYVYTVESSVTTYTDTGVFAVYFGTDPSKVDRCLSLLHRELRRLRQVPLSGLQLSTAKRQFMGQIAVGTENSENMALGMGKAFLHYGKYDSLEEAFARIEAVSATELCDVANEIFDESALSSLIYE</sequence>
<dbReference type="Proteomes" id="UP000886722">
    <property type="component" value="Unassembled WGS sequence"/>
</dbReference>
<evidence type="ECO:0000313" key="7">
    <source>
        <dbReference type="Proteomes" id="UP000886722"/>
    </source>
</evidence>
<dbReference type="InterPro" id="IPR011765">
    <property type="entry name" value="Pept_M16_N"/>
</dbReference>
<dbReference type="Pfam" id="PF05193">
    <property type="entry name" value="Peptidase_M16_C"/>
    <property type="match status" value="1"/>
</dbReference>
<dbReference type="SUPFAM" id="SSF63411">
    <property type="entry name" value="LuxS/MPP-like metallohydrolase"/>
    <property type="match status" value="2"/>
</dbReference>
<dbReference type="InterPro" id="IPR007863">
    <property type="entry name" value="Peptidase_M16_C"/>
</dbReference>
<proteinExistence type="inferred from homology"/>
<evidence type="ECO:0000313" key="6">
    <source>
        <dbReference type="EMBL" id="HIT38451.1"/>
    </source>
</evidence>
<dbReference type="Pfam" id="PF00675">
    <property type="entry name" value="Peptidase_M16"/>
    <property type="match status" value="1"/>
</dbReference>
<reference evidence="6" key="2">
    <citation type="journal article" date="2021" name="PeerJ">
        <title>Extensive microbial diversity within the chicken gut microbiome revealed by metagenomics and culture.</title>
        <authorList>
            <person name="Gilroy R."/>
            <person name="Ravi A."/>
            <person name="Getino M."/>
            <person name="Pursley I."/>
            <person name="Horton D.L."/>
            <person name="Alikhan N.F."/>
            <person name="Baker D."/>
            <person name="Gharbi K."/>
            <person name="Hall N."/>
            <person name="Watson M."/>
            <person name="Adriaenssens E.M."/>
            <person name="Foster-Nyarko E."/>
            <person name="Jarju S."/>
            <person name="Secka A."/>
            <person name="Antonio M."/>
            <person name="Oren A."/>
            <person name="Chaudhuri R.R."/>
            <person name="La Ragione R."/>
            <person name="Hildebrand F."/>
            <person name="Pallen M.J."/>
        </authorList>
    </citation>
    <scope>NUCLEOTIDE SEQUENCE</scope>
    <source>
        <strain evidence="6">21143</strain>
    </source>
</reference>
<evidence type="ECO:0000256" key="2">
    <source>
        <dbReference type="ARBA" id="ARBA00007261"/>
    </source>
</evidence>
<comment type="caution">
    <text evidence="6">The sequence shown here is derived from an EMBL/GenBank/DDBJ whole genome shotgun (WGS) entry which is preliminary data.</text>
</comment>
<dbReference type="PROSITE" id="PS00143">
    <property type="entry name" value="INSULINASE"/>
    <property type="match status" value="1"/>
</dbReference>
<dbReference type="Gene3D" id="3.30.830.10">
    <property type="entry name" value="Metalloenzyme, LuxS/M16 peptidase-like"/>
    <property type="match status" value="2"/>
</dbReference>
<dbReference type="GO" id="GO:0006508">
    <property type="term" value="P:proteolysis"/>
    <property type="evidence" value="ECO:0007669"/>
    <property type="project" value="InterPro"/>
</dbReference>
<organism evidence="6 7">
    <name type="scientific">Candidatus Caccoplasma intestinavium</name>
    <dbReference type="NCBI Taxonomy" id="2840716"/>
    <lineage>
        <taxon>Bacteria</taxon>
        <taxon>Pseudomonadati</taxon>
        <taxon>Bacteroidota</taxon>
        <taxon>Bacteroidia</taxon>
        <taxon>Bacteroidales</taxon>
        <taxon>Bacteroidaceae</taxon>
        <taxon>Bacteroidaceae incertae sedis</taxon>
        <taxon>Candidatus Caccoplasma</taxon>
    </lineage>
</organism>
<dbReference type="GO" id="GO:0046872">
    <property type="term" value="F:metal ion binding"/>
    <property type="evidence" value="ECO:0007669"/>
    <property type="project" value="InterPro"/>
</dbReference>
<name>A0A9D1GCR0_9BACT</name>
<dbReference type="InterPro" id="IPR050361">
    <property type="entry name" value="MPP/UQCRC_Complex"/>
</dbReference>
<accession>A0A9D1GCR0</accession>
<evidence type="ECO:0000259" key="4">
    <source>
        <dbReference type="Pfam" id="PF00675"/>
    </source>
</evidence>
<dbReference type="InterPro" id="IPR011249">
    <property type="entry name" value="Metalloenz_LuxS/M16"/>
</dbReference>
<gene>
    <name evidence="6" type="ORF">IAD06_00200</name>
</gene>
<dbReference type="GO" id="GO:0004222">
    <property type="term" value="F:metalloendopeptidase activity"/>
    <property type="evidence" value="ECO:0007669"/>
    <property type="project" value="InterPro"/>
</dbReference>
<comment type="similarity">
    <text evidence="2 3">Belongs to the peptidase M16 family.</text>
</comment>